<dbReference type="AlphaFoldDB" id="A0AAW2JLP9"/>
<sequence length="91" mass="10684">MPSGKPLNPYLIGLLVDYLRKEVRPKDLKVVPDDLFQQPGMKDFLEWSLLRSWMRLRLVHWYASVALRPDVSVEELLETAPYYPLGQRAEK</sequence>
<comment type="caution">
    <text evidence="1">The sequence shown here is derived from an EMBL/GenBank/DDBJ whole genome shotgun (WGS) entry which is preliminary data.</text>
</comment>
<reference evidence="1" key="2">
    <citation type="journal article" date="2024" name="Plant">
        <title>Genomic evolution and insights into agronomic trait innovations of Sesamum species.</title>
        <authorList>
            <person name="Miao H."/>
            <person name="Wang L."/>
            <person name="Qu L."/>
            <person name="Liu H."/>
            <person name="Sun Y."/>
            <person name="Le M."/>
            <person name="Wang Q."/>
            <person name="Wei S."/>
            <person name="Zheng Y."/>
            <person name="Lin W."/>
            <person name="Duan Y."/>
            <person name="Cao H."/>
            <person name="Xiong S."/>
            <person name="Wang X."/>
            <person name="Wei L."/>
            <person name="Li C."/>
            <person name="Ma Q."/>
            <person name="Ju M."/>
            <person name="Zhao R."/>
            <person name="Li G."/>
            <person name="Mu C."/>
            <person name="Tian Q."/>
            <person name="Mei H."/>
            <person name="Zhang T."/>
            <person name="Gao T."/>
            <person name="Zhang H."/>
        </authorList>
    </citation>
    <scope>NUCLEOTIDE SEQUENCE</scope>
    <source>
        <strain evidence="1">G02</strain>
    </source>
</reference>
<gene>
    <name evidence="1" type="ORF">Sradi_6882600</name>
</gene>
<proteinExistence type="predicted"/>
<accession>A0AAW2JLP9</accession>
<protein>
    <submittedName>
        <fullName evidence="1">Uncharacterized protein</fullName>
    </submittedName>
</protein>
<reference evidence="1" key="1">
    <citation type="submission" date="2020-06" db="EMBL/GenBank/DDBJ databases">
        <authorList>
            <person name="Li T."/>
            <person name="Hu X."/>
            <person name="Zhang T."/>
            <person name="Song X."/>
            <person name="Zhang H."/>
            <person name="Dai N."/>
            <person name="Sheng W."/>
            <person name="Hou X."/>
            <person name="Wei L."/>
        </authorList>
    </citation>
    <scope>NUCLEOTIDE SEQUENCE</scope>
    <source>
        <strain evidence="1">G02</strain>
        <tissue evidence="1">Leaf</tissue>
    </source>
</reference>
<dbReference type="EMBL" id="JACGWJ010000158">
    <property type="protein sequence ID" value="KAL0294533.1"/>
    <property type="molecule type" value="Genomic_DNA"/>
</dbReference>
<evidence type="ECO:0000313" key="1">
    <source>
        <dbReference type="EMBL" id="KAL0294533.1"/>
    </source>
</evidence>
<name>A0AAW2JLP9_SESRA</name>
<organism evidence="1">
    <name type="scientific">Sesamum radiatum</name>
    <name type="common">Black benniseed</name>
    <dbReference type="NCBI Taxonomy" id="300843"/>
    <lineage>
        <taxon>Eukaryota</taxon>
        <taxon>Viridiplantae</taxon>
        <taxon>Streptophyta</taxon>
        <taxon>Embryophyta</taxon>
        <taxon>Tracheophyta</taxon>
        <taxon>Spermatophyta</taxon>
        <taxon>Magnoliopsida</taxon>
        <taxon>eudicotyledons</taxon>
        <taxon>Gunneridae</taxon>
        <taxon>Pentapetalae</taxon>
        <taxon>asterids</taxon>
        <taxon>lamiids</taxon>
        <taxon>Lamiales</taxon>
        <taxon>Pedaliaceae</taxon>
        <taxon>Sesamum</taxon>
    </lineage>
</organism>